<dbReference type="Pfam" id="PF04921">
    <property type="entry name" value="XAP5"/>
    <property type="match status" value="1"/>
</dbReference>
<gene>
    <name evidence="2" type="ORF">CNEB1095_LOCUS2344</name>
</gene>
<evidence type="ECO:0000313" key="2">
    <source>
        <dbReference type="EMBL" id="CAD8717440.1"/>
    </source>
</evidence>
<dbReference type="EMBL" id="HBFD01003600">
    <property type="protein sequence ID" value="CAD8717440.1"/>
    <property type="molecule type" value="Transcribed_RNA"/>
</dbReference>
<organism evidence="2">
    <name type="scientific">Chromulina nebulosa</name>
    <dbReference type="NCBI Taxonomy" id="96789"/>
    <lineage>
        <taxon>Eukaryota</taxon>
        <taxon>Sar</taxon>
        <taxon>Stramenopiles</taxon>
        <taxon>Ochrophyta</taxon>
        <taxon>Chrysophyceae</taxon>
        <taxon>Chromulinales</taxon>
        <taxon>Chromulinaceae</taxon>
        <taxon>Chromulina</taxon>
    </lineage>
</organism>
<dbReference type="PANTHER" id="PTHR12722:SF0">
    <property type="entry name" value="PROTEIN FAM50A"/>
    <property type="match status" value="1"/>
</dbReference>
<dbReference type="InterPro" id="IPR007005">
    <property type="entry name" value="XAP5"/>
</dbReference>
<accession>A0A7S0XE71</accession>
<proteinExistence type="predicted"/>
<dbReference type="AlphaFoldDB" id="A0A7S0XE71"/>
<name>A0A7S0XE71_9STRA</name>
<dbReference type="PANTHER" id="PTHR12722">
    <property type="entry name" value="XAP-5 PROTEIN-RELATED"/>
    <property type="match status" value="1"/>
</dbReference>
<feature type="domain" description="FAM50A/XAP5 C-terminal" evidence="1">
    <location>
        <begin position="83"/>
        <end position="221"/>
    </location>
</feature>
<reference evidence="2" key="1">
    <citation type="submission" date="2021-01" db="EMBL/GenBank/DDBJ databases">
        <authorList>
            <person name="Corre E."/>
            <person name="Pelletier E."/>
            <person name="Niang G."/>
            <person name="Scheremetjew M."/>
            <person name="Finn R."/>
            <person name="Kale V."/>
            <person name="Holt S."/>
            <person name="Cochrane G."/>
            <person name="Meng A."/>
            <person name="Brown T."/>
            <person name="Cohen L."/>
        </authorList>
    </citation>
    <scope>NUCLEOTIDE SEQUENCE</scope>
    <source>
        <strain evidence="2">UTEXLB2642</strain>
    </source>
</reference>
<sequence>MKEKERLDKRRKLSSKLSFINNEDDDDEGGTSNELVDKKIKKNPDVDTSFLPDKERDLAIELEKEKLKLEWLKEQDKIKNEILEVVYSYWDGYGHRKSIKVKKGTTIGRFLELIRHDLSQEFHDLKSVNMDGMMYVKEDIIIPHNYSFYDLITTKARGKSGPLFHFDVHEDIRLVNDIRIEKDESHPGKVVLRRWYEKNKHIFPSSRWEVYDPNAQHDKYTISDTLVNK</sequence>
<evidence type="ECO:0000259" key="1">
    <source>
        <dbReference type="Pfam" id="PF04921"/>
    </source>
</evidence>
<dbReference type="GO" id="GO:0005634">
    <property type="term" value="C:nucleus"/>
    <property type="evidence" value="ECO:0007669"/>
    <property type="project" value="InterPro"/>
</dbReference>
<protein>
    <recommendedName>
        <fullName evidence="1">FAM50A/XAP5 C-terminal domain-containing protein</fullName>
    </recommendedName>
</protein>
<dbReference type="GO" id="GO:0006325">
    <property type="term" value="P:chromatin organization"/>
    <property type="evidence" value="ECO:0007669"/>
    <property type="project" value="TreeGrafter"/>
</dbReference>
<dbReference type="InterPro" id="IPR048337">
    <property type="entry name" value="FAM50A/XAP5_C"/>
</dbReference>